<dbReference type="STRING" id="59748.PA0042"/>
<dbReference type="eggNOG" id="COG0776">
    <property type="taxonomic scope" value="Bacteria"/>
</dbReference>
<evidence type="ECO:0000313" key="6">
    <source>
        <dbReference type="EMBL" id="CAM11711.1"/>
    </source>
</evidence>
<reference evidence="5 7" key="1">
    <citation type="journal article" date="2008" name="J. Bacteriol.">
        <title>Comparative genome analysis of 'Candidatus Phytoplasma australiense' (subgroup tuf-Australia I; rp-A) and 'Ca. Phytoplasma asteris' strains OY-M and AY-WB.</title>
        <authorList>
            <person name="Tran-Nguyen L.T."/>
            <person name="Kube M."/>
            <person name="Schneider B."/>
            <person name="Reinhardt R."/>
            <person name="Gibb K.S."/>
        </authorList>
    </citation>
    <scope>NUCLEOTIDE SEQUENCE [LARGE SCALE GENOMIC DNA]</scope>
</reference>
<sequence length="105" mass="11997">MTKKEKLKKLTKKELIKNLAVMNNTSVTQTQDFYNSFENALIEAIKSNEEVIISPKIGKFILKSRKAHKGRNPQTGKKLKIPAKTVVNFKLSKTLKDEVKNLKLK</sequence>
<dbReference type="InterPro" id="IPR000119">
    <property type="entry name" value="Hist_DNA-bd"/>
</dbReference>
<dbReference type="EMBL" id="AM422018">
    <property type="protein sequence ID" value="CAM11711.1"/>
    <property type="molecule type" value="Genomic_DNA"/>
</dbReference>
<accession>B1V8S7</accession>
<dbReference type="Proteomes" id="UP000008323">
    <property type="component" value="Chromosome"/>
</dbReference>
<dbReference type="Gene3D" id="4.10.520.10">
    <property type="entry name" value="IHF-like DNA-binding proteins"/>
    <property type="match status" value="1"/>
</dbReference>
<gene>
    <name evidence="5" type="primary">himA</name>
    <name evidence="4" type="ordered locus">PA0042</name>
    <name evidence="5" type="ordered locus">PA0070</name>
    <name evidence="6" type="ordered locus">PA0376</name>
</gene>
<dbReference type="Pfam" id="PF00216">
    <property type="entry name" value="Bac_DNA_binding"/>
    <property type="match status" value="1"/>
</dbReference>
<dbReference type="KEGG" id="pal:PA0376"/>
<dbReference type="CDD" id="cd00591">
    <property type="entry name" value="HU_IHF"/>
    <property type="match status" value="1"/>
</dbReference>
<dbReference type="PANTHER" id="PTHR33175:SF3">
    <property type="entry name" value="DNA-BINDING PROTEIN HU-BETA"/>
    <property type="match status" value="1"/>
</dbReference>
<dbReference type="SUPFAM" id="SSF47729">
    <property type="entry name" value="IHF-like DNA-binding proteins"/>
    <property type="match status" value="1"/>
</dbReference>
<evidence type="ECO:0000313" key="5">
    <source>
        <dbReference type="EMBL" id="CAM11405.1"/>
    </source>
</evidence>
<keyword evidence="1" id="KW-0226">DNA condensation</keyword>
<name>B1V8S7_PHYAS</name>
<evidence type="ECO:0000313" key="4">
    <source>
        <dbReference type="EMBL" id="CAM11377.1"/>
    </source>
</evidence>
<dbReference type="GO" id="GO:0030527">
    <property type="term" value="F:structural constituent of chromatin"/>
    <property type="evidence" value="ECO:0007669"/>
    <property type="project" value="InterPro"/>
</dbReference>
<dbReference type="PANTHER" id="PTHR33175">
    <property type="entry name" value="DNA-BINDING PROTEIN HU"/>
    <property type="match status" value="1"/>
</dbReference>
<dbReference type="AlphaFoldDB" id="B1V8S7"/>
<dbReference type="EMBL" id="AM422018">
    <property type="protein sequence ID" value="CAM11377.1"/>
    <property type="molecule type" value="Genomic_DNA"/>
</dbReference>
<evidence type="ECO:0000256" key="2">
    <source>
        <dbReference type="ARBA" id="ARBA00023125"/>
    </source>
</evidence>
<dbReference type="KEGG" id="pal:PA0042"/>
<dbReference type="GO" id="GO:0030261">
    <property type="term" value="P:chromosome condensation"/>
    <property type="evidence" value="ECO:0007669"/>
    <property type="project" value="UniProtKB-KW"/>
</dbReference>
<comment type="similarity">
    <text evidence="3">Belongs to the bacterial histone-like protein family.</text>
</comment>
<protein>
    <submittedName>
        <fullName evidence="5">DNA-binding protein HU</fullName>
    </submittedName>
</protein>
<dbReference type="SMART" id="SM00411">
    <property type="entry name" value="BHL"/>
    <property type="match status" value="1"/>
</dbReference>
<dbReference type="GO" id="GO:0003677">
    <property type="term" value="F:DNA binding"/>
    <property type="evidence" value="ECO:0007669"/>
    <property type="project" value="UniProtKB-KW"/>
</dbReference>
<evidence type="ECO:0000256" key="3">
    <source>
        <dbReference type="RuleBase" id="RU003939"/>
    </source>
</evidence>
<organism evidence="5 7">
    <name type="scientific">Phytoplasma australiense</name>
    <dbReference type="NCBI Taxonomy" id="59748"/>
    <lineage>
        <taxon>Bacteria</taxon>
        <taxon>Bacillati</taxon>
        <taxon>Mycoplasmatota</taxon>
        <taxon>Mollicutes</taxon>
        <taxon>Acholeplasmatales</taxon>
        <taxon>Acholeplasmataceae</taxon>
        <taxon>Candidatus Phytoplasma</taxon>
        <taxon>16SrXII (Stolbur group)</taxon>
    </lineage>
</organism>
<evidence type="ECO:0000313" key="7">
    <source>
        <dbReference type="Proteomes" id="UP000008323"/>
    </source>
</evidence>
<dbReference type="InterPro" id="IPR010992">
    <property type="entry name" value="IHF-like_DNA-bd_dom_sf"/>
</dbReference>
<dbReference type="EMBL" id="AM422018">
    <property type="protein sequence ID" value="CAM11405.1"/>
    <property type="molecule type" value="Genomic_DNA"/>
</dbReference>
<proteinExistence type="inferred from homology"/>
<dbReference type="KEGG" id="pal:PA0070"/>
<keyword evidence="2 5" id="KW-0238">DNA-binding</keyword>
<evidence type="ECO:0000256" key="1">
    <source>
        <dbReference type="ARBA" id="ARBA00023067"/>
    </source>
</evidence>
<dbReference type="PRINTS" id="PR01727">
    <property type="entry name" value="DNABINDINGHU"/>
</dbReference>